<organism evidence="2 3">
    <name type="scientific">Streptomyces cuspidosporus</name>
    <dbReference type="NCBI Taxonomy" id="66882"/>
    <lineage>
        <taxon>Bacteria</taxon>
        <taxon>Bacillati</taxon>
        <taxon>Actinomycetota</taxon>
        <taxon>Actinomycetes</taxon>
        <taxon>Kitasatosporales</taxon>
        <taxon>Streptomycetaceae</taxon>
        <taxon>Streptomyces</taxon>
    </lineage>
</organism>
<reference evidence="3" key="1">
    <citation type="journal article" date="2019" name="Int. J. Syst. Evol. Microbiol.">
        <title>The Global Catalogue of Microorganisms (GCM) 10K type strain sequencing project: providing services to taxonomists for standard genome sequencing and annotation.</title>
        <authorList>
            <consortium name="The Broad Institute Genomics Platform"/>
            <consortium name="The Broad Institute Genome Sequencing Center for Infectious Disease"/>
            <person name="Wu L."/>
            <person name="Ma J."/>
        </authorList>
    </citation>
    <scope>NUCLEOTIDE SEQUENCE [LARGE SCALE GENOMIC DNA]</scope>
    <source>
        <strain evidence="3">JCM 4316</strain>
    </source>
</reference>
<keyword evidence="3" id="KW-1185">Reference proteome</keyword>
<dbReference type="RefSeq" id="WP_346177217.1">
    <property type="nucleotide sequence ID" value="NZ_BAAASD010000029.1"/>
</dbReference>
<evidence type="ECO:0000313" key="2">
    <source>
        <dbReference type="EMBL" id="GAA2359355.1"/>
    </source>
</evidence>
<evidence type="ECO:0000313" key="3">
    <source>
        <dbReference type="Proteomes" id="UP001500253"/>
    </source>
</evidence>
<protein>
    <recommendedName>
        <fullName evidence="4">Secreted protein</fullName>
    </recommendedName>
</protein>
<evidence type="ECO:0008006" key="4">
    <source>
        <dbReference type="Google" id="ProtNLM"/>
    </source>
</evidence>
<sequence length="149" mass="16373">MKIARRLLVGVTAASLGILGMSAAPSQGAAIPKTSVPSAASVQAPTGKWKVRTTFFAKDGSDVPLREGTDSWGYKHIQQRHPQPDTSLYGWIDETLDNGTPKPDHNDPTKRVVRWRLAKGVMFRVVFSEKVYSDSHDGRPRGIITAFKE</sequence>
<feature type="chain" id="PRO_5046853259" description="Secreted protein" evidence="1">
    <location>
        <begin position="30"/>
        <end position="149"/>
    </location>
</feature>
<dbReference type="Proteomes" id="UP001500253">
    <property type="component" value="Unassembled WGS sequence"/>
</dbReference>
<gene>
    <name evidence="2" type="ORF">GCM10010246_56810</name>
</gene>
<comment type="caution">
    <text evidence="2">The sequence shown here is derived from an EMBL/GenBank/DDBJ whole genome shotgun (WGS) entry which is preliminary data.</text>
</comment>
<keyword evidence="1" id="KW-0732">Signal</keyword>
<dbReference type="EMBL" id="BAAASD010000029">
    <property type="protein sequence ID" value="GAA2359355.1"/>
    <property type="molecule type" value="Genomic_DNA"/>
</dbReference>
<proteinExistence type="predicted"/>
<accession>A0ABP5TR17</accession>
<evidence type="ECO:0000256" key="1">
    <source>
        <dbReference type="SAM" id="SignalP"/>
    </source>
</evidence>
<name>A0ABP5TR17_9ACTN</name>
<feature type="signal peptide" evidence="1">
    <location>
        <begin position="1"/>
        <end position="29"/>
    </location>
</feature>